<dbReference type="GO" id="GO:0004222">
    <property type="term" value="F:metalloendopeptidase activity"/>
    <property type="evidence" value="ECO:0007669"/>
    <property type="project" value="InterPro"/>
</dbReference>
<name>A0A1G2HHG0_9BACT</name>
<dbReference type="GO" id="GO:0005524">
    <property type="term" value="F:ATP binding"/>
    <property type="evidence" value="ECO:0007669"/>
    <property type="project" value="InterPro"/>
</dbReference>
<dbReference type="PANTHER" id="PTHR23076">
    <property type="entry name" value="METALLOPROTEASE M41 FTSH"/>
    <property type="match status" value="1"/>
</dbReference>
<dbReference type="InterPro" id="IPR003959">
    <property type="entry name" value="ATPase_AAA_core"/>
</dbReference>
<dbReference type="EMBL" id="MHOK01000013">
    <property type="protein sequence ID" value="OGZ61893.1"/>
    <property type="molecule type" value="Genomic_DNA"/>
</dbReference>
<dbReference type="SUPFAM" id="SSF140990">
    <property type="entry name" value="FtsH protease domain-like"/>
    <property type="match status" value="1"/>
</dbReference>
<dbReference type="InterPro" id="IPR003593">
    <property type="entry name" value="AAA+_ATPase"/>
</dbReference>
<dbReference type="AlphaFoldDB" id="A0A1G2HHG0"/>
<protein>
    <recommendedName>
        <fullName evidence="3">AAA+ ATPase domain-containing protein</fullName>
    </recommendedName>
</protein>
<keyword evidence="2" id="KW-0472">Membrane</keyword>
<feature type="transmembrane region" description="Helical" evidence="2">
    <location>
        <begin position="125"/>
        <end position="147"/>
    </location>
</feature>
<evidence type="ECO:0000256" key="2">
    <source>
        <dbReference type="SAM" id="Phobius"/>
    </source>
</evidence>
<feature type="domain" description="AAA+ ATPase" evidence="3">
    <location>
        <begin position="277"/>
        <end position="507"/>
    </location>
</feature>
<keyword evidence="2" id="KW-0812">Transmembrane</keyword>
<reference evidence="4 5" key="1">
    <citation type="journal article" date="2016" name="Nat. Commun.">
        <title>Thousands of microbial genomes shed light on interconnected biogeochemical processes in an aquifer system.</title>
        <authorList>
            <person name="Anantharaman K."/>
            <person name="Brown C.T."/>
            <person name="Hug L.A."/>
            <person name="Sharon I."/>
            <person name="Castelle C.J."/>
            <person name="Probst A.J."/>
            <person name="Thomas B.C."/>
            <person name="Singh A."/>
            <person name="Wilkins M.J."/>
            <person name="Karaoz U."/>
            <person name="Brodie E.L."/>
            <person name="Williams K.H."/>
            <person name="Hubbard S.S."/>
            <person name="Banfield J.F."/>
        </authorList>
    </citation>
    <scope>NUCLEOTIDE SEQUENCE [LARGE SCALE GENOMIC DNA]</scope>
</reference>
<evidence type="ECO:0000259" key="3">
    <source>
        <dbReference type="SMART" id="SM00382"/>
    </source>
</evidence>
<feature type="transmembrane region" description="Helical" evidence="2">
    <location>
        <begin position="46"/>
        <end position="67"/>
    </location>
</feature>
<dbReference type="GO" id="GO:0004176">
    <property type="term" value="F:ATP-dependent peptidase activity"/>
    <property type="evidence" value="ECO:0007669"/>
    <property type="project" value="InterPro"/>
</dbReference>
<evidence type="ECO:0000313" key="4">
    <source>
        <dbReference type="EMBL" id="OGZ61893.1"/>
    </source>
</evidence>
<dbReference type="SUPFAM" id="SSF52540">
    <property type="entry name" value="P-loop containing nucleoside triphosphate hydrolases"/>
    <property type="match status" value="1"/>
</dbReference>
<feature type="transmembrane region" description="Helical" evidence="2">
    <location>
        <begin position="159"/>
        <end position="185"/>
    </location>
</feature>
<feature type="transmembrane region" description="Helical" evidence="2">
    <location>
        <begin position="206"/>
        <end position="226"/>
    </location>
</feature>
<dbReference type="Pfam" id="PF00004">
    <property type="entry name" value="AAA"/>
    <property type="match status" value="2"/>
</dbReference>
<feature type="transmembrane region" description="Helical" evidence="2">
    <location>
        <begin position="20"/>
        <end position="40"/>
    </location>
</feature>
<dbReference type="Proteomes" id="UP000176770">
    <property type="component" value="Unassembled WGS sequence"/>
</dbReference>
<comment type="caution">
    <text evidence="4">The sequence shown here is derived from an EMBL/GenBank/DDBJ whole genome shotgun (WGS) entry which is preliminary data.</text>
</comment>
<dbReference type="GO" id="GO:0016887">
    <property type="term" value="F:ATP hydrolysis activity"/>
    <property type="evidence" value="ECO:0007669"/>
    <property type="project" value="InterPro"/>
</dbReference>
<sequence length="882" mass="99405">MKNAIGTARHSMWFLGPEVIPKFLITFGVFVLGSMVYITSYSDLPLYQGLSFVLLTGITMSAALIPLPGYITRHFGNELHDEYDEVNPNNPSDNKPFKKQEEDEFHRQQWIDLLKRGAMKTRRNFINTLFKVAVVTSLFSIMMNLMFGLSPRETLYLSLPVLIGLWVVNVFVFHRLFVYILLGAAMGVRLGIQSFGPQIVQYLPQLLFLPLFYFLMMFFMFGSILYPTIRQFQFIKPGEADLAVRISEVRGQKAAIAKVTTQINRLKAFAAGNTLQKPQSMVFVGKPGVGKTLLAKALATETGLPFVLADGHAFTSGIMGFAPLIVGYIRKRTQTLAREYGGAFVFIDEAENVFQVREGMQPGSRNISVWDIFDYDCEGKTSTCGIIYDVAEARERTWDKKYSKETDTRHGIFLPMGGGGMGGGAIFPLMTWIDGVTPPPATRRIKIRKFNQLMDLIAPVVMGHKILRMKPAKPINDNIVFIAATNRPHMMDPAIRRAGRLGVEVSFELPDLESRKDIALFYMEKEIAKGLMNPNILERADDFAAMTASTSPADMQLYIEGAHEFRIEHVNNLLRIQAAIEEQGLESLREHDQKYWKRWKQSVGKEGWSDLRADWYSLKESKSSVSYGSADPGKTSEEHRVRTAYHEFMGHFIQLKAFLGKHMKPTVLTIMPRREALGMVAHTPLEERDPRPQSFYEGMLRVSIGSTVAERVYFGENQPGVSSDLENATRIACVMVGKFAMNPYACSKKDEKQYASIGEGVISIPSGDGMLGMMSVASLEDKVLMGKSREKVAILLGQAFVDSYRLIKANQDLAQKTVERLLEIDEFSGEELDALWEELDETLVVFENMPEEFRIMMPDDVIELKNPFYTRSTAATEKEVSQ</sequence>
<feature type="region of interest" description="Disordered" evidence="1">
    <location>
        <begin position="82"/>
        <end position="103"/>
    </location>
</feature>
<accession>A0A1G2HHG0</accession>
<dbReference type="Gene3D" id="1.20.58.760">
    <property type="entry name" value="Peptidase M41"/>
    <property type="match status" value="1"/>
</dbReference>
<dbReference type="Gene3D" id="3.40.50.300">
    <property type="entry name" value="P-loop containing nucleotide triphosphate hydrolases"/>
    <property type="match status" value="2"/>
</dbReference>
<dbReference type="CDD" id="cd19481">
    <property type="entry name" value="RecA-like_protease"/>
    <property type="match status" value="1"/>
</dbReference>
<organism evidence="4 5">
    <name type="scientific">Candidatus Spechtbacteria bacterium RIFCSPLOWO2_12_FULL_38_22</name>
    <dbReference type="NCBI Taxonomy" id="1802165"/>
    <lineage>
        <taxon>Bacteria</taxon>
        <taxon>Candidatus Spechtiibacteriota</taxon>
    </lineage>
</organism>
<keyword evidence="2" id="KW-1133">Transmembrane helix</keyword>
<dbReference type="PANTHER" id="PTHR23076:SF97">
    <property type="entry name" value="ATP-DEPENDENT ZINC METALLOPROTEASE YME1L1"/>
    <property type="match status" value="1"/>
</dbReference>
<dbReference type="SMART" id="SM00382">
    <property type="entry name" value="AAA"/>
    <property type="match status" value="1"/>
</dbReference>
<dbReference type="Gene3D" id="1.10.8.60">
    <property type="match status" value="1"/>
</dbReference>
<proteinExistence type="predicted"/>
<dbReference type="Pfam" id="PF01434">
    <property type="entry name" value="Peptidase_M41"/>
    <property type="match status" value="1"/>
</dbReference>
<evidence type="ECO:0000313" key="5">
    <source>
        <dbReference type="Proteomes" id="UP000176770"/>
    </source>
</evidence>
<gene>
    <name evidence="4" type="ORF">A3F94_00600</name>
</gene>
<dbReference type="InterPro" id="IPR027417">
    <property type="entry name" value="P-loop_NTPase"/>
</dbReference>
<evidence type="ECO:0000256" key="1">
    <source>
        <dbReference type="SAM" id="MobiDB-lite"/>
    </source>
</evidence>
<dbReference type="STRING" id="1802165.A3F94_00600"/>
<dbReference type="InterPro" id="IPR037219">
    <property type="entry name" value="Peptidase_M41-like"/>
</dbReference>
<dbReference type="InterPro" id="IPR000642">
    <property type="entry name" value="Peptidase_M41"/>
</dbReference>
<dbReference type="GO" id="GO:0006508">
    <property type="term" value="P:proteolysis"/>
    <property type="evidence" value="ECO:0007669"/>
    <property type="project" value="InterPro"/>
</dbReference>